<name>A0ABR1F6S7_9ASCO</name>
<reference evidence="4 5" key="1">
    <citation type="submission" date="2024-03" db="EMBL/GenBank/DDBJ databases">
        <title>Genome-scale model development and genomic sequencing of the oleaginous clade Lipomyces.</title>
        <authorList>
            <consortium name="Lawrence Berkeley National Laboratory"/>
            <person name="Czajka J.J."/>
            <person name="Han Y."/>
            <person name="Kim J."/>
            <person name="Mondo S.J."/>
            <person name="Hofstad B.A."/>
            <person name="Robles A."/>
            <person name="Haridas S."/>
            <person name="Riley R."/>
            <person name="LaButti K."/>
            <person name="Pangilinan J."/>
            <person name="Andreopoulos W."/>
            <person name="Lipzen A."/>
            <person name="Yan J."/>
            <person name="Wang M."/>
            <person name="Ng V."/>
            <person name="Grigoriev I.V."/>
            <person name="Spatafora J.W."/>
            <person name="Magnuson J.K."/>
            <person name="Baker S.E."/>
            <person name="Pomraning K.R."/>
        </authorList>
    </citation>
    <scope>NUCLEOTIDE SEQUENCE [LARGE SCALE GENOMIC DNA]</scope>
    <source>
        <strain evidence="4 5">Phaff 52-87</strain>
    </source>
</reference>
<evidence type="ECO:0000256" key="2">
    <source>
        <dbReference type="SAM" id="MobiDB-lite"/>
    </source>
</evidence>
<feature type="compositionally biased region" description="Polar residues" evidence="2">
    <location>
        <begin position="64"/>
        <end position="85"/>
    </location>
</feature>
<dbReference type="InterPro" id="IPR051624">
    <property type="entry name" value="RMD1/Sad1-interacting"/>
</dbReference>
<dbReference type="PANTHER" id="PTHR16255:SF1">
    <property type="entry name" value="REQUIRED FOR MEIOTIC NUCLEAR DIVISION PROTEIN 1 HOMOLOG"/>
    <property type="match status" value="1"/>
</dbReference>
<evidence type="ECO:0000313" key="4">
    <source>
        <dbReference type="EMBL" id="KAK7205550.1"/>
    </source>
</evidence>
<comment type="similarity">
    <text evidence="1">Belongs to the RMD1/sif2 family.</text>
</comment>
<organism evidence="4 5">
    <name type="scientific">Myxozyma melibiosi</name>
    <dbReference type="NCBI Taxonomy" id="54550"/>
    <lineage>
        <taxon>Eukaryota</taxon>
        <taxon>Fungi</taxon>
        <taxon>Dikarya</taxon>
        <taxon>Ascomycota</taxon>
        <taxon>Saccharomycotina</taxon>
        <taxon>Lipomycetes</taxon>
        <taxon>Lipomycetales</taxon>
        <taxon>Lipomycetaceae</taxon>
        <taxon>Myxozyma</taxon>
    </lineage>
</organism>
<feature type="domain" description="DUF155" evidence="3">
    <location>
        <begin position="159"/>
        <end position="349"/>
    </location>
</feature>
<feature type="region of interest" description="Disordered" evidence="2">
    <location>
        <begin position="58"/>
        <end position="87"/>
    </location>
</feature>
<comment type="caution">
    <text evidence="4">The sequence shown here is derived from an EMBL/GenBank/DDBJ whole genome shotgun (WGS) entry which is preliminary data.</text>
</comment>
<dbReference type="Proteomes" id="UP001498771">
    <property type="component" value="Unassembled WGS sequence"/>
</dbReference>
<dbReference type="Pfam" id="PF02582">
    <property type="entry name" value="DUF155"/>
    <property type="match status" value="1"/>
</dbReference>
<protein>
    <recommendedName>
        <fullName evidence="3">DUF155 domain-containing protein</fullName>
    </recommendedName>
</protein>
<gene>
    <name evidence="4" type="ORF">BZA70DRAFT_278375</name>
</gene>
<sequence>MLQRIALGASLRCGRFAAASCSRVSFGARRSQDFTSIWQPTMLSLRSGYHASAMRRQVAETEVKSTTAGSDNPPTSRMPRTTTKQSLRRIAPSRILPHSHQALVADKSCVALTVADLYDLPRAIEIFHQMGHLQAEILLPHEAAYCAYPLPNGQKADTFVLSNGSIVTFGMPELSTIQLADELRAAEIRPYAVRESEDMDYVELPLEDGQDEELANGKEKEYYNIKKRSYMYGDVIVICGQDRLLDKVAFASGLARSTKLAVIEESLEKYLESVRDITDRLATGRKLPVHDGREVLKKTGELLALRGNLNLYSELTETPDLYWSEPELETIYRVISKNLDIAPRIAILNKKLDYVSEVVSILKAHLSEEKGVRLEWMIIVLIMVEVCFETVHFVARYVEFPSKEEDSEVKKSVVQE</sequence>
<evidence type="ECO:0000313" key="5">
    <source>
        <dbReference type="Proteomes" id="UP001498771"/>
    </source>
</evidence>
<dbReference type="RefSeq" id="XP_064768583.1">
    <property type="nucleotide sequence ID" value="XM_064912590.1"/>
</dbReference>
<accession>A0ABR1F6S7</accession>
<dbReference type="EMBL" id="JBBJBU010000005">
    <property type="protein sequence ID" value="KAK7205550.1"/>
    <property type="molecule type" value="Genomic_DNA"/>
</dbReference>
<evidence type="ECO:0000259" key="3">
    <source>
        <dbReference type="Pfam" id="PF02582"/>
    </source>
</evidence>
<keyword evidence="5" id="KW-1185">Reference proteome</keyword>
<proteinExistence type="inferred from homology"/>
<dbReference type="InterPro" id="IPR003734">
    <property type="entry name" value="DUF155"/>
</dbReference>
<evidence type="ECO:0000256" key="1">
    <source>
        <dbReference type="ARBA" id="ARBA00008306"/>
    </source>
</evidence>
<dbReference type="GeneID" id="90038102"/>
<dbReference type="PANTHER" id="PTHR16255">
    <property type="entry name" value="REQUIRED FOR MEIOTIC NUCLEAR DIVISION PROTEIN 1 HOMOLOG"/>
    <property type="match status" value="1"/>
</dbReference>